<dbReference type="InterPro" id="IPR032784">
    <property type="entry name" value="THDPS_M"/>
</dbReference>
<reference evidence="2 4" key="1">
    <citation type="submission" date="2020-12" db="EMBL/GenBank/DDBJ databases">
        <title>FDA dAtabase for Regulatory Grade micrObial Sequences (FDA-ARGOS): Supporting development and validation of Infectious Disease Dx tests.</title>
        <authorList>
            <person name="Sproer C."/>
            <person name="Gronow S."/>
            <person name="Severitt S."/>
            <person name="Schroder I."/>
            <person name="Tallon L."/>
            <person name="Sadzewicz L."/>
            <person name="Zhao X."/>
            <person name="Boylan J."/>
            <person name="Ott S."/>
            <person name="Bowen H."/>
            <person name="Vavikolanu K."/>
            <person name="Mehta A."/>
            <person name="Aluvathingal J."/>
            <person name="Nadendla S."/>
            <person name="Lowell S."/>
            <person name="Myers T."/>
            <person name="Yan Y."/>
            <person name="Sichtig H."/>
        </authorList>
    </citation>
    <scope>NUCLEOTIDE SEQUENCE [LARGE SCALE GENOMIC DNA]</scope>
    <source>
        <strain evidence="2 4">FDAARGOS_1053</strain>
        <strain evidence="3">FDAARGOS_1191</strain>
    </source>
</reference>
<organism evidence="2 4">
    <name type="scientific">Corynebacterium glucuronolyticum</name>
    <dbReference type="NCBI Taxonomy" id="39791"/>
    <lineage>
        <taxon>Bacteria</taxon>
        <taxon>Bacillati</taxon>
        <taxon>Actinomycetota</taxon>
        <taxon>Actinomycetes</taxon>
        <taxon>Mycobacteriales</taxon>
        <taxon>Corynebacteriaceae</taxon>
        <taxon>Corynebacterium</taxon>
    </lineage>
</organism>
<dbReference type="Pfam" id="PF14602">
    <property type="entry name" value="Hexapep_2"/>
    <property type="match status" value="1"/>
</dbReference>
<dbReference type="Gene3D" id="3.30.70.2010">
    <property type="match status" value="1"/>
</dbReference>
<name>A0A7T4JUN5_9CORY</name>
<dbReference type="RefSeq" id="WP_005395906.1">
    <property type="nucleotide sequence ID" value="NZ_CP066007.1"/>
</dbReference>
<dbReference type="InterPro" id="IPR011004">
    <property type="entry name" value="Trimer_LpxA-like_sf"/>
</dbReference>
<dbReference type="InterPro" id="IPR038361">
    <property type="entry name" value="THDPS_M_sf"/>
</dbReference>
<dbReference type="OrthoDB" id="9782799at2"/>
<dbReference type="GO" id="GO:0016740">
    <property type="term" value="F:transferase activity"/>
    <property type="evidence" value="ECO:0007669"/>
    <property type="project" value="UniProtKB-KW"/>
</dbReference>
<dbReference type="Proteomes" id="UP000617681">
    <property type="component" value="Chromosome"/>
</dbReference>
<protein>
    <submittedName>
        <fullName evidence="2">Tetrahydrodipicolinate N-succinyltransferase</fullName>
    </submittedName>
</protein>
<dbReference type="EMBL" id="CP069534">
    <property type="protein sequence ID" value="QRP71454.1"/>
    <property type="molecule type" value="Genomic_DNA"/>
</dbReference>
<dbReference type="InterPro" id="IPR001451">
    <property type="entry name" value="Hexapep"/>
</dbReference>
<dbReference type="EMBL" id="CP066007">
    <property type="protein sequence ID" value="QQB46035.1"/>
    <property type="molecule type" value="Genomic_DNA"/>
</dbReference>
<dbReference type="AlphaFoldDB" id="A0A7T4JUN5"/>
<proteinExistence type="predicted"/>
<dbReference type="Proteomes" id="UP000596145">
    <property type="component" value="Chromosome"/>
</dbReference>
<evidence type="ECO:0000313" key="3">
    <source>
        <dbReference type="EMBL" id="QRP71454.1"/>
    </source>
</evidence>
<dbReference type="Gene3D" id="3.30.60.70">
    <property type="entry name" value="Trimeric LpxA-like enzymes"/>
    <property type="match status" value="1"/>
</dbReference>
<evidence type="ECO:0000313" key="2">
    <source>
        <dbReference type="EMBL" id="QQB46035.1"/>
    </source>
</evidence>
<evidence type="ECO:0000313" key="4">
    <source>
        <dbReference type="Proteomes" id="UP000596145"/>
    </source>
</evidence>
<dbReference type="GeneID" id="92759712"/>
<keyword evidence="2" id="KW-0808">Transferase</keyword>
<accession>A0A7T4JUN5</accession>
<evidence type="ECO:0000259" key="1">
    <source>
        <dbReference type="Pfam" id="PF14789"/>
    </source>
</evidence>
<dbReference type="SUPFAM" id="SSF51161">
    <property type="entry name" value="Trimeric LpxA-like enzymes"/>
    <property type="match status" value="1"/>
</dbReference>
<gene>
    <name evidence="2" type="ORF">I6I10_11340</name>
    <name evidence="3" type="ORF">I6J21_04785</name>
</gene>
<feature type="domain" description="2,3,4,5-tetrahydropyridine-2,6-dicarboxylate N-succinyltransferase middle" evidence="1">
    <location>
        <begin position="113"/>
        <end position="149"/>
    </location>
</feature>
<sequence>MTIQGARAVGIANIAADGTVLDTWYPQPQLAQPKRSETRRLGASDLSPRLLNLVYIDQDRMVEQVAVETCIADLSKPVVDAHDAYLRLHLLSHRLVVPGSISMEGLIDALALAVWTNKGPCLPDNFEFVRTTLRARGLIHVYGVEKIPRMLDYVVPSGVQIAEAERVRLGAYLTEGTLVLREGFVSFNAGTYGPDRIEGRLTSGVTIGEGSIMALGSSALSPAVNGVRPLMYVGRNCRVGENTTIIGVSIGDNCTIAPGLTITPETLVQFGDSSSPRPLGPVLEPNWSISHPMGANVLAATHV</sequence>
<dbReference type="Gene3D" id="2.160.10.10">
    <property type="entry name" value="Hexapeptide repeat proteins"/>
    <property type="match status" value="1"/>
</dbReference>
<dbReference type="Pfam" id="PF14789">
    <property type="entry name" value="THDPS_M"/>
    <property type="match status" value="1"/>
</dbReference>